<evidence type="ECO:0000313" key="1">
    <source>
        <dbReference type="EMBL" id="KND26351.1"/>
    </source>
</evidence>
<proteinExistence type="predicted"/>
<protein>
    <submittedName>
        <fullName evidence="1">Uncharacterized protein</fullName>
    </submittedName>
</protein>
<dbReference type="Proteomes" id="UP000037151">
    <property type="component" value="Unassembled WGS sequence"/>
</dbReference>
<organism evidence="1 2">
    <name type="scientific">Streptomyces acidiscabies</name>
    <dbReference type="NCBI Taxonomy" id="42234"/>
    <lineage>
        <taxon>Bacteria</taxon>
        <taxon>Bacillati</taxon>
        <taxon>Actinomycetota</taxon>
        <taxon>Actinomycetes</taxon>
        <taxon>Kitasatosporales</taxon>
        <taxon>Streptomycetaceae</taxon>
        <taxon>Streptomyces</taxon>
    </lineage>
</organism>
<comment type="caution">
    <text evidence="1">The sequence shown here is derived from an EMBL/GenBank/DDBJ whole genome shotgun (WGS) entry which is preliminary data.</text>
</comment>
<sequence length="134" mass="15124">MSAPSSPPEETVLVFDRDEELFAYPSLTHVTNDLEAMDVEDAEYPAVYLPDGRVLELSAPDGYEGPVLLHRTGRTDLAGLERRTARYWARYGQRYWPGAAPLGPEEMARLLLAPEERSGGGVSRRLLRWLLRRP</sequence>
<gene>
    <name evidence="1" type="ORF">IQ63_37295</name>
</gene>
<dbReference type="AlphaFoldDB" id="A0A0L0JKX0"/>
<reference evidence="2" key="1">
    <citation type="submission" date="2014-07" db="EMBL/GenBank/DDBJ databases">
        <title>Genome sequencing of plant-pathogenic Streptomyces species.</title>
        <authorList>
            <person name="Harrison J."/>
            <person name="Sapp M."/>
            <person name="Thwaites R."/>
            <person name="Studholme D.J."/>
        </authorList>
    </citation>
    <scope>NUCLEOTIDE SEQUENCE [LARGE SCALE GENOMIC DNA]</scope>
    <source>
        <strain evidence="2">NCPPB 4445</strain>
    </source>
</reference>
<name>A0A0L0JKX0_9ACTN</name>
<dbReference type="EMBL" id="JPPY01000212">
    <property type="protein sequence ID" value="KND26351.1"/>
    <property type="molecule type" value="Genomic_DNA"/>
</dbReference>
<accession>A0A0L0JKX0</accession>
<evidence type="ECO:0000313" key="2">
    <source>
        <dbReference type="Proteomes" id="UP000037151"/>
    </source>
</evidence>